<dbReference type="EMBL" id="BAABDH010000110">
    <property type="protein sequence ID" value="GAA3952155.1"/>
    <property type="molecule type" value="Genomic_DNA"/>
</dbReference>
<dbReference type="InterPro" id="IPR011053">
    <property type="entry name" value="Single_hybrid_motif"/>
</dbReference>
<evidence type="ECO:0000259" key="2">
    <source>
        <dbReference type="Pfam" id="PF00364"/>
    </source>
</evidence>
<keyword evidence="1" id="KW-0472">Membrane</keyword>
<dbReference type="SUPFAM" id="SSF51230">
    <property type="entry name" value="Single hybrid motif"/>
    <property type="match status" value="1"/>
</dbReference>
<protein>
    <recommendedName>
        <fullName evidence="2">Lipoyl-binding domain-containing protein</fullName>
    </recommendedName>
</protein>
<feature type="transmembrane region" description="Helical" evidence="1">
    <location>
        <begin position="31"/>
        <end position="53"/>
    </location>
</feature>
<dbReference type="Gene3D" id="2.40.50.100">
    <property type="match status" value="1"/>
</dbReference>
<keyword evidence="1" id="KW-0812">Transmembrane</keyword>
<proteinExistence type="predicted"/>
<reference evidence="4" key="1">
    <citation type="journal article" date="2019" name="Int. J. Syst. Evol. Microbiol.">
        <title>The Global Catalogue of Microorganisms (GCM) 10K type strain sequencing project: providing services to taxonomists for standard genome sequencing and annotation.</title>
        <authorList>
            <consortium name="The Broad Institute Genomics Platform"/>
            <consortium name="The Broad Institute Genome Sequencing Center for Infectious Disease"/>
            <person name="Wu L."/>
            <person name="Ma J."/>
        </authorList>
    </citation>
    <scope>NUCLEOTIDE SEQUENCE [LARGE SCALE GENOMIC DNA]</scope>
    <source>
        <strain evidence="4">JCM 17214</strain>
    </source>
</reference>
<evidence type="ECO:0000313" key="4">
    <source>
        <dbReference type="Proteomes" id="UP001499909"/>
    </source>
</evidence>
<dbReference type="Pfam" id="PF00364">
    <property type="entry name" value="Biotin_lipoyl"/>
    <property type="match status" value="1"/>
</dbReference>
<organism evidence="3 4">
    <name type="scientific">Hymenobacter algoricola</name>
    <dbReference type="NCBI Taxonomy" id="486267"/>
    <lineage>
        <taxon>Bacteria</taxon>
        <taxon>Pseudomonadati</taxon>
        <taxon>Bacteroidota</taxon>
        <taxon>Cytophagia</taxon>
        <taxon>Cytophagales</taxon>
        <taxon>Hymenobacteraceae</taxon>
        <taxon>Hymenobacter</taxon>
    </lineage>
</organism>
<gene>
    <name evidence="3" type="ORF">GCM10022406_37420</name>
</gene>
<keyword evidence="4" id="KW-1185">Reference proteome</keyword>
<sequence>MPATLPPPPVRPVLTLSTEVKNILDAPPIWLVRWGSLLLLGGILVLLGAAGFVRYPRVITGQVALYAGSQLTAIALPAGATDYTLRVQPGQTVEAGQLLAIVRQGKAERALSAPTAGIVEAPAAPGGRVVLRLRPTAHARRSTITLAAPLGRRVRVGQRVLISLNAFPSNKFGQLTGHVVRPAQPAGANQATVTVVLDQGYRSTHGTLLPVAGLSQGTAQIITTDKHVLEHLLHL</sequence>
<dbReference type="InterPro" id="IPR000089">
    <property type="entry name" value="Biotin_lipoyl"/>
</dbReference>
<name>A0ABP7NTB9_9BACT</name>
<evidence type="ECO:0000313" key="3">
    <source>
        <dbReference type="EMBL" id="GAA3952155.1"/>
    </source>
</evidence>
<accession>A0ABP7NTB9</accession>
<evidence type="ECO:0000256" key="1">
    <source>
        <dbReference type="SAM" id="Phobius"/>
    </source>
</evidence>
<comment type="caution">
    <text evidence="3">The sequence shown here is derived from an EMBL/GenBank/DDBJ whole genome shotgun (WGS) entry which is preliminary data.</text>
</comment>
<keyword evidence="1" id="KW-1133">Transmembrane helix</keyword>
<feature type="domain" description="Lipoyl-binding" evidence="2">
    <location>
        <begin position="74"/>
        <end position="126"/>
    </location>
</feature>
<dbReference type="RefSeq" id="WP_345117310.1">
    <property type="nucleotide sequence ID" value="NZ_BAABDH010000110.1"/>
</dbReference>
<dbReference type="Proteomes" id="UP001499909">
    <property type="component" value="Unassembled WGS sequence"/>
</dbReference>